<dbReference type="AlphaFoldDB" id="A0A397V540"/>
<feature type="region of interest" description="Disordered" evidence="1">
    <location>
        <begin position="48"/>
        <end position="121"/>
    </location>
</feature>
<evidence type="ECO:0000313" key="3">
    <source>
        <dbReference type="Proteomes" id="UP000266673"/>
    </source>
</evidence>
<proteinExistence type="predicted"/>
<evidence type="ECO:0000256" key="1">
    <source>
        <dbReference type="SAM" id="MobiDB-lite"/>
    </source>
</evidence>
<dbReference type="Proteomes" id="UP000266673">
    <property type="component" value="Unassembled WGS sequence"/>
</dbReference>
<evidence type="ECO:0000313" key="2">
    <source>
        <dbReference type="EMBL" id="RIB16748.1"/>
    </source>
</evidence>
<accession>A0A397V540</accession>
<protein>
    <submittedName>
        <fullName evidence="2">Uncharacterized protein</fullName>
    </submittedName>
</protein>
<dbReference type="OrthoDB" id="2409795at2759"/>
<sequence length="121" mass="13533">MNKSFLNTRINSRASYLSPADYKDIMQYQDIKSKPLAQLITPSTNIIDKQNKEHQAERDFQNKLDSAPTALKNKICDNKISKYTNPVSEESADSKTKKTGGKKQPQGDHTKSASTSEPTIT</sequence>
<name>A0A397V540_9GLOM</name>
<dbReference type="EMBL" id="QKWP01000653">
    <property type="protein sequence ID" value="RIB16748.1"/>
    <property type="molecule type" value="Genomic_DNA"/>
</dbReference>
<keyword evidence="3" id="KW-1185">Reference proteome</keyword>
<comment type="caution">
    <text evidence="2">The sequence shown here is derived from an EMBL/GenBank/DDBJ whole genome shotgun (WGS) entry which is preliminary data.</text>
</comment>
<feature type="compositionally biased region" description="Polar residues" evidence="1">
    <location>
        <begin position="112"/>
        <end position="121"/>
    </location>
</feature>
<organism evidence="2 3">
    <name type="scientific">Gigaspora rosea</name>
    <dbReference type="NCBI Taxonomy" id="44941"/>
    <lineage>
        <taxon>Eukaryota</taxon>
        <taxon>Fungi</taxon>
        <taxon>Fungi incertae sedis</taxon>
        <taxon>Mucoromycota</taxon>
        <taxon>Glomeromycotina</taxon>
        <taxon>Glomeromycetes</taxon>
        <taxon>Diversisporales</taxon>
        <taxon>Gigasporaceae</taxon>
        <taxon>Gigaspora</taxon>
    </lineage>
</organism>
<gene>
    <name evidence="2" type="ORF">C2G38_2189114</name>
</gene>
<reference evidence="2 3" key="1">
    <citation type="submission" date="2018-06" db="EMBL/GenBank/DDBJ databases">
        <title>Comparative genomics reveals the genomic features of Rhizophagus irregularis, R. cerebriforme, R. diaphanum and Gigaspora rosea, and their symbiotic lifestyle signature.</title>
        <authorList>
            <person name="Morin E."/>
            <person name="San Clemente H."/>
            <person name="Chen E.C.H."/>
            <person name="De La Providencia I."/>
            <person name="Hainaut M."/>
            <person name="Kuo A."/>
            <person name="Kohler A."/>
            <person name="Murat C."/>
            <person name="Tang N."/>
            <person name="Roy S."/>
            <person name="Loubradou J."/>
            <person name="Henrissat B."/>
            <person name="Grigoriev I.V."/>
            <person name="Corradi N."/>
            <person name="Roux C."/>
            <person name="Martin F.M."/>
        </authorList>
    </citation>
    <scope>NUCLEOTIDE SEQUENCE [LARGE SCALE GENOMIC DNA]</scope>
    <source>
        <strain evidence="2 3">DAOM 194757</strain>
    </source>
</reference>
<feature type="compositionally biased region" description="Basic and acidic residues" evidence="1">
    <location>
        <begin position="49"/>
        <end position="62"/>
    </location>
</feature>